<dbReference type="EMBL" id="CP093313">
    <property type="protein sequence ID" value="UWZ86877.1"/>
    <property type="molecule type" value="Genomic_DNA"/>
</dbReference>
<evidence type="ECO:0008006" key="5">
    <source>
        <dbReference type="Google" id="ProtNLM"/>
    </source>
</evidence>
<protein>
    <recommendedName>
        <fullName evidence="5">DUF3576 domain-containing protein</fullName>
    </recommendedName>
</protein>
<evidence type="ECO:0000313" key="3">
    <source>
        <dbReference type="EMBL" id="UWZ86877.1"/>
    </source>
</evidence>
<organism evidence="3 4">
    <name type="scientific">Occallatibacter riparius</name>
    <dbReference type="NCBI Taxonomy" id="1002689"/>
    <lineage>
        <taxon>Bacteria</taxon>
        <taxon>Pseudomonadati</taxon>
        <taxon>Acidobacteriota</taxon>
        <taxon>Terriglobia</taxon>
        <taxon>Terriglobales</taxon>
        <taxon>Acidobacteriaceae</taxon>
        <taxon>Occallatibacter</taxon>
    </lineage>
</organism>
<proteinExistence type="predicted"/>
<gene>
    <name evidence="3" type="ORF">MOP44_13225</name>
</gene>
<feature type="region of interest" description="Disordered" evidence="1">
    <location>
        <begin position="114"/>
        <end position="140"/>
    </location>
</feature>
<dbReference type="Proteomes" id="UP001059380">
    <property type="component" value="Chromosome"/>
</dbReference>
<dbReference type="RefSeq" id="WP_260796514.1">
    <property type="nucleotide sequence ID" value="NZ_CP093313.1"/>
</dbReference>
<evidence type="ECO:0000256" key="1">
    <source>
        <dbReference type="SAM" id="MobiDB-lite"/>
    </source>
</evidence>
<evidence type="ECO:0000256" key="2">
    <source>
        <dbReference type="SAM" id="SignalP"/>
    </source>
</evidence>
<keyword evidence="2" id="KW-0732">Signal</keyword>
<reference evidence="3" key="1">
    <citation type="submission" date="2021-04" db="EMBL/GenBank/DDBJ databases">
        <title>Phylogenetic analysis of Acidobacteriaceae.</title>
        <authorList>
            <person name="Qiu L."/>
            <person name="Zhang Q."/>
        </authorList>
    </citation>
    <scope>NUCLEOTIDE SEQUENCE</scope>
    <source>
        <strain evidence="3">DSM 25168</strain>
    </source>
</reference>
<feature type="signal peptide" evidence="2">
    <location>
        <begin position="1"/>
        <end position="20"/>
    </location>
</feature>
<evidence type="ECO:0000313" key="4">
    <source>
        <dbReference type="Proteomes" id="UP001059380"/>
    </source>
</evidence>
<feature type="chain" id="PRO_5039901791" description="DUF3576 domain-containing protein" evidence="2">
    <location>
        <begin position="21"/>
        <end position="140"/>
    </location>
</feature>
<keyword evidence="4" id="KW-1185">Reference proteome</keyword>
<name>A0A9J7BYZ0_9BACT</name>
<accession>A0A9J7BYZ0</accession>
<dbReference type="AlphaFoldDB" id="A0A9J7BYZ0"/>
<sequence length="140" mass="15482">MLKLVLVAFFLLISSVPSWSRSSEEYPVSCDVVWGAVKDTLYSNPRDYGIQSMNNVEWRASFIVLGNLTVFTDRVELRTTDSGCAMKTNIIQIGPDNSDWRRFHKRVGRAIDKMQAASGAPATPGAKTETETPKKTGPPS</sequence>
<dbReference type="KEGG" id="orp:MOP44_13225"/>